<feature type="domain" description="SusD-like N-terminal" evidence="8">
    <location>
        <begin position="24"/>
        <end position="223"/>
    </location>
</feature>
<dbReference type="InterPro" id="IPR011990">
    <property type="entry name" value="TPR-like_helical_dom_sf"/>
</dbReference>
<feature type="chain" id="PRO_5043778335" evidence="6">
    <location>
        <begin position="21"/>
        <end position="575"/>
    </location>
</feature>
<keyword evidence="4" id="KW-0472">Membrane</keyword>
<dbReference type="InterPro" id="IPR012944">
    <property type="entry name" value="SusD_RagB_dom"/>
</dbReference>
<comment type="caution">
    <text evidence="9">The sequence shown here is derived from an EMBL/GenBank/DDBJ whole genome shotgun (WGS) entry which is preliminary data.</text>
</comment>
<dbReference type="EMBL" id="JAHYQA010000012">
    <property type="protein sequence ID" value="MCE9239253.1"/>
    <property type="molecule type" value="Genomic_DNA"/>
</dbReference>
<dbReference type="SUPFAM" id="SSF48452">
    <property type="entry name" value="TPR-like"/>
    <property type="match status" value="1"/>
</dbReference>
<evidence type="ECO:0000256" key="2">
    <source>
        <dbReference type="ARBA" id="ARBA00006275"/>
    </source>
</evidence>
<gene>
    <name evidence="9" type="ORF">K0H07_19085</name>
</gene>
<reference evidence="9" key="1">
    <citation type="submission" date="2021-07" db="EMBL/GenBank/DDBJ databases">
        <title>Comparative genomics of Bacteroides fragilis group isolates reveals species-dependent resistance mechanisms and validates clinical tools for resistance prediction.</title>
        <authorList>
            <person name="Wallace M.J."/>
            <person name="Jean S."/>
            <person name="Wallace M.A."/>
            <person name="Carey-Ann B.D."/>
            <person name="Dantas G."/>
        </authorList>
    </citation>
    <scope>NUCLEOTIDE SEQUENCE</scope>
    <source>
        <strain evidence="9">BJH_160</strain>
    </source>
</reference>
<keyword evidence="5" id="KW-0998">Cell outer membrane</keyword>
<evidence type="ECO:0000256" key="4">
    <source>
        <dbReference type="ARBA" id="ARBA00023136"/>
    </source>
</evidence>
<dbReference type="AlphaFoldDB" id="A0AAW4ZC97"/>
<evidence type="ECO:0000259" key="8">
    <source>
        <dbReference type="Pfam" id="PF14322"/>
    </source>
</evidence>
<feature type="signal peptide" evidence="6">
    <location>
        <begin position="1"/>
        <end position="20"/>
    </location>
</feature>
<sequence length="575" mass="64899">MKMKNTILLFIFLLSGVCVSCNMEEKPYTSLPIDAYFETPEQFGYYLNGVYSLLVTGNTWGGAAIATTLFDDDDTQASNTYRPGTDGKYDMINRTADGWRGFYTIVQQANTFLYALNKKGDILTPDLRGRYRGEALFLRAHAFMELVRRFGPIPLRMEPYIEGVSSQDMARSEQTIVYTQIANDLKEASQLLPTSYNGSYASDKDRGRPTKQAAFGLMMKAYLHLAGAEAYGTGAKASDPAKVVDCYKEVVDAGDSIFHWASITGFPALEQKYMDIFDPKTQNKCNEILFVAQTLTNTAGKGVEIAFTLCPPVSGWSGTDGSGGGQVTLRWDFVGKKFYGNDKRVEWGKALADSFYNAKSSEQRWYYVYCPYVRPTTTEQSGPMPLGWVYNDQNKWNSTYAVPSIPKNDHTGYGYDKTIDVKWNNAGSSRKATPKIYSLKYTDPEANGKLENGSDIILLRYADVLLMYAEAKNELNDVSEAISKLDDVRKRAGIPLIKDVYSGISQGELRDSIRLERRRELYLEFNRRWDLIRWGKFATTMTEAKRPREEWQNLYPIPVQEITANGLINSNNEGW</sequence>
<name>A0AAW4ZC97_BACT4</name>
<accession>A0AAW4ZC97</accession>
<feature type="domain" description="RagB/SusD" evidence="7">
    <location>
        <begin position="317"/>
        <end position="575"/>
    </location>
</feature>
<proteinExistence type="inferred from homology"/>
<keyword evidence="3 6" id="KW-0732">Signal</keyword>
<comment type="subcellular location">
    <subcellularLocation>
        <location evidence="1">Cell outer membrane</location>
    </subcellularLocation>
</comment>
<dbReference type="CDD" id="cd08977">
    <property type="entry name" value="SusD"/>
    <property type="match status" value="1"/>
</dbReference>
<organism evidence="9 10">
    <name type="scientific">Bacteroides thetaiotaomicron</name>
    <dbReference type="NCBI Taxonomy" id="818"/>
    <lineage>
        <taxon>Bacteria</taxon>
        <taxon>Pseudomonadati</taxon>
        <taxon>Bacteroidota</taxon>
        <taxon>Bacteroidia</taxon>
        <taxon>Bacteroidales</taxon>
        <taxon>Bacteroidaceae</taxon>
        <taxon>Bacteroides</taxon>
    </lineage>
</organism>
<dbReference type="Pfam" id="PF14322">
    <property type="entry name" value="SusD-like_3"/>
    <property type="match status" value="1"/>
</dbReference>
<dbReference type="GO" id="GO:0009279">
    <property type="term" value="C:cell outer membrane"/>
    <property type="evidence" value="ECO:0007669"/>
    <property type="project" value="UniProtKB-SubCell"/>
</dbReference>
<evidence type="ECO:0000256" key="6">
    <source>
        <dbReference type="SAM" id="SignalP"/>
    </source>
</evidence>
<dbReference type="RefSeq" id="WP_234129074.1">
    <property type="nucleotide sequence ID" value="NZ_JAHYQA010000012.1"/>
</dbReference>
<evidence type="ECO:0000256" key="3">
    <source>
        <dbReference type="ARBA" id="ARBA00022729"/>
    </source>
</evidence>
<evidence type="ECO:0000256" key="5">
    <source>
        <dbReference type="ARBA" id="ARBA00023237"/>
    </source>
</evidence>
<dbReference type="Proteomes" id="UP001200544">
    <property type="component" value="Unassembled WGS sequence"/>
</dbReference>
<dbReference type="Gene3D" id="1.25.40.390">
    <property type="match status" value="1"/>
</dbReference>
<comment type="similarity">
    <text evidence="2">Belongs to the SusD family.</text>
</comment>
<protein>
    <submittedName>
        <fullName evidence="9">RagB/SusD family nutrient uptake outer membrane protein</fullName>
    </submittedName>
</protein>
<evidence type="ECO:0000259" key="7">
    <source>
        <dbReference type="Pfam" id="PF07980"/>
    </source>
</evidence>
<dbReference type="Pfam" id="PF07980">
    <property type="entry name" value="SusD_RagB"/>
    <property type="match status" value="1"/>
</dbReference>
<dbReference type="InterPro" id="IPR033985">
    <property type="entry name" value="SusD-like_N"/>
</dbReference>
<evidence type="ECO:0000313" key="9">
    <source>
        <dbReference type="EMBL" id="MCE9239253.1"/>
    </source>
</evidence>
<evidence type="ECO:0000313" key="10">
    <source>
        <dbReference type="Proteomes" id="UP001200544"/>
    </source>
</evidence>
<evidence type="ECO:0000256" key="1">
    <source>
        <dbReference type="ARBA" id="ARBA00004442"/>
    </source>
</evidence>